<feature type="binding site" evidence="10">
    <location>
        <position position="364"/>
    </location>
    <ligand>
        <name>3-phosphoshikimate</name>
        <dbReference type="ChEBI" id="CHEBI:145989"/>
    </ligand>
</feature>
<dbReference type="InterPro" id="IPR046825">
    <property type="entry name" value="PDH_C"/>
</dbReference>
<feature type="binding site" evidence="10">
    <location>
        <position position="684"/>
    </location>
    <ligand>
        <name>phosphoenolpyruvate</name>
        <dbReference type="ChEBI" id="CHEBI:58702"/>
    </ligand>
</feature>
<feature type="domain" description="Prephenate/arogenate dehydrogenase" evidence="11">
    <location>
        <begin position="12"/>
        <end position="326"/>
    </location>
</feature>
<sequence>MVGDAPGQVAESRILIVGLGLIGGSLAAALRAGGYRGAPTGGFGPVEPAGGFGPVEIVACDPDPDEIARGIAMGLIDRGDTRLAPLVEGASLIVLAVPVLAMESVMAELAEALPAGALEGESPRVTVTDVGSTEAAVRDCALRVFGRMPPGLVLGHPIAGSEKSGVAAANPRLYVNHKVILTPSGETAPAAVARVRALWQACRAQVLEMDVERHDQVLARTSHLPHLLAFSLVDTLARQDERLDIFRYAAGGFRDFTRIAGSDPVMLRDIFVANREAVLASLDDFEAGVARLRQAVEAGDGDAMLAIFDRASHARHYFDSLLNQTSYQVEYQMESQEKLTFRAAPGGHVAGRIRVPGDKSMSHRSIMLGALAEGITEVKGFLEGEDSLATLQAFREMGVAIEGPHQGRVTVHGVGMHGLKAPSGPLYVGNAGTAMRLFSGLLAGQAFDTELIGDASLTKRPMGRVADPLRLMGAVIETAEGGRPPLKIRGGQTLKGIDYDMPMASAQVKSCLLLAGLYADGETRVREPAPTRDHTERMLTGFGYEVGREGDTCWLTGGGKLTAAPIDVPSDISSATFFLVAAAISPGSNLVLEHVGINPTRIGVINILKLMGADLHLTNEREVGGEPVADLHIRYAPLHGIDIPVDQVPLAIDEFPALFIAAACATGTTRLRGAEELRVKESDRIQAMADGMAAIGVEHTVLEDGIDIVGAGEREVAYGGGRIDSLGDHRIAMAFVIAALRAGEEIVIDDCANVATSFPGFVELARTVGLQVGEETGVPA</sequence>
<evidence type="ECO:0000256" key="7">
    <source>
        <dbReference type="ARBA" id="ARBA00023002"/>
    </source>
</evidence>
<evidence type="ECO:0000313" key="13">
    <source>
        <dbReference type="Proteomes" id="UP000063387"/>
    </source>
</evidence>
<dbReference type="EC" id="2.5.1.19" evidence="10"/>
<name>A0A109ULK4_9GAMM</name>
<dbReference type="FunFam" id="3.65.10.10:FF:000005">
    <property type="entry name" value="3-phosphoshikimate 1-carboxyvinyltransferase"/>
    <property type="match status" value="1"/>
</dbReference>
<reference evidence="12 13" key="2">
    <citation type="submission" date="2016-02" db="EMBL/GenBank/DDBJ databases">
        <authorList>
            <person name="Wen L."/>
            <person name="He K."/>
            <person name="Yang H."/>
        </authorList>
    </citation>
    <scope>NUCLEOTIDE SEQUENCE [LARGE SCALE GENOMIC DNA]</scope>
    <source>
        <strain evidence="12 13">AGD 8-3</strain>
    </source>
</reference>
<dbReference type="FunFam" id="3.65.10.10:FF:000006">
    <property type="entry name" value="3-phosphoshikimate 1-carboxyvinyltransferase"/>
    <property type="match status" value="1"/>
</dbReference>
<feature type="active site" description="Proton acceptor" evidence="10">
    <location>
        <position position="653"/>
    </location>
</feature>
<dbReference type="Gene3D" id="3.65.10.10">
    <property type="entry name" value="Enolpyruvate transferase domain"/>
    <property type="match status" value="2"/>
</dbReference>
<dbReference type="SUPFAM" id="SSF48179">
    <property type="entry name" value="6-phosphogluconate dehydrogenase C-terminal domain-like"/>
    <property type="match status" value="1"/>
</dbReference>
<keyword evidence="6 10" id="KW-0808">Transferase</keyword>
<feature type="binding site" evidence="10">
    <location>
        <position position="680"/>
    </location>
    <ligand>
        <name>3-phosphoshikimate</name>
        <dbReference type="ChEBI" id="CHEBI:145989"/>
    </ligand>
</feature>
<evidence type="ECO:0000313" key="12">
    <source>
        <dbReference type="EMBL" id="AMD00683.1"/>
    </source>
</evidence>
<evidence type="ECO:0000256" key="6">
    <source>
        <dbReference type="ARBA" id="ARBA00022679"/>
    </source>
</evidence>
<dbReference type="Pfam" id="PF00275">
    <property type="entry name" value="EPSP_synthase"/>
    <property type="match status" value="1"/>
</dbReference>
<dbReference type="HAMAP" id="MF_00210">
    <property type="entry name" value="EPSP_synth"/>
    <property type="match status" value="1"/>
</dbReference>
<feature type="binding site" evidence="10">
    <location>
        <position position="507"/>
    </location>
    <ligand>
        <name>3-phosphoshikimate</name>
        <dbReference type="ChEBI" id="CHEBI:145989"/>
    </ligand>
</feature>
<dbReference type="NCBIfam" id="NF011381">
    <property type="entry name" value="PRK14806.1"/>
    <property type="match status" value="1"/>
</dbReference>
<dbReference type="Gene3D" id="3.40.50.720">
    <property type="entry name" value="NAD(P)-binding Rossmann-like Domain"/>
    <property type="match status" value="1"/>
</dbReference>
<keyword evidence="8 10" id="KW-0057">Aromatic amino acid biosynthesis</keyword>
<dbReference type="GO" id="GO:0008977">
    <property type="term" value="F:prephenate dehydrogenase (NAD+) activity"/>
    <property type="evidence" value="ECO:0007669"/>
    <property type="project" value="InterPro"/>
</dbReference>
<dbReference type="GO" id="GO:0009423">
    <property type="term" value="P:chorismate biosynthetic process"/>
    <property type="evidence" value="ECO:0007669"/>
    <property type="project" value="UniProtKB-UniRule"/>
</dbReference>
<feature type="binding site" evidence="10">
    <location>
        <position position="359"/>
    </location>
    <ligand>
        <name>phosphoenolpyruvate</name>
        <dbReference type="ChEBI" id="CHEBI:58702"/>
    </ligand>
</feature>
<evidence type="ECO:0000256" key="9">
    <source>
        <dbReference type="ARBA" id="ARBA00044633"/>
    </source>
</evidence>
<dbReference type="PANTHER" id="PTHR21090">
    <property type="entry name" value="AROM/DEHYDROQUINATE SYNTHASE"/>
    <property type="match status" value="1"/>
</dbReference>
<dbReference type="InterPro" id="IPR023193">
    <property type="entry name" value="EPSP_synthase_CS"/>
</dbReference>
<dbReference type="InterPro" id="IPR036291">
    <property type="entry name" value="NAD(P)-bd_dom_sf"/>
</dbReference>
<dbReference type="PROSITE" id="PS51176">
    <property type="entry name" value="PDH_ADH"/>
    <property type="match status" value="1"/>
</dbReference>
<feature type="binding site" evidence="10">
    <location>
        <position position="653"/>
    </location>
    <ligand>
        <name>3-phosphoshikimate</name>
        <dbReference type="ChEBI" id="CHEBI:145989"/>
    </ligand>
</feature>
<accession>A0A109ULK4</accession>
<evidence type="ECO:0000256" key="3">
    <source>
        <dbReference type="ARBA" id="ARBA00009948"/>
    </source>
</evidence>
<comment type="catalytic activity">
    <reaction evidence="9">
        <text>3-phosphoshikimate + phosphoenolpyruvate = 5-O-(1-carboxyvinyl)-3-phosphoshikimate + phosphate</text>
        <dbReference type="Rhea" id="RHEA:21256"/>
        <dbReference type="ChEBI" id="CHEBI:43474"/>
        <dbReference type="ChEBI" id="CHEBI:57701"/>
        <dbReference type="ChEBI" id="CHEBI:58702"/>
        <dbReference type="ChEBI" id="CHEBI:145989"/>
        <dbReference type="EC" id="2.5.1.19"/>
    </reaction>
    <physiologicalReaction direction="left-to-right" evidence="9">
        <dbReference type="Rhea" id="RHEA:21257"/>
    </physiologicalReaction>
</comment>
<evidence type="ECO:0000256" key="8">
    <source>
        <dbReference type="ARBA" id="ARBA00023141"/>
    </source>
</evidence>
<keyword evidence="7" id="KW-0560">Oxidoreductase</keyword>
<dbReference type="PROSITE" id="PS00885">
    <property type="entry name" value="EPSP_SYNTHASE_2"/>
    <property type="match status" value="1"/>
</dbReference>
<comment type="pathway">
    <text evidence="2 10">Metabolic intermediate biosynthesis; chorismate biosynthesis; chorismate from D-erythrose 4-phosphate and phosphoenolpyruvate: step 6/7.</text>
</comment>
<feature type="binding site" evidence="10">
    <location>
        <position position="359"/>
    </location>
    <ligand>
        <name>3-phosphoshikimate</name>
        <dbReference type="ChEBI" id="CHEBI:145989"/>
    </ligand>
</feature>
<dbReference type="InterPro" id="IPR008927">
    <property type="entry name" value="6-PGluconate_DH-like_C_sf"/>
</dbReference>
<feature type="binding site" evidence="10">
    <location>
        <position position="432"/>
    </location>
    <ligand>
        <name>phosphoenolpyruvate</name>
        <dbReference type="ChEBI" id="CHEBI:58702"/>
    </ligand>
</feature>
<dbReference type="InterPro" id="IPR006264">
    <property type="entry name" value="EPSP_synthase"/>
</dbReference>
<dbReference type="KEGG" id="hco:LOKO_01615"/>
<reference evidence="12 13" key="1">
    <citation type="journal article" date="2016" name="Genome Announc.">
        <title>Draft Genome Sequence of 'Halomonas chromatireducens' Strain AGD 8-3, a Haloalkaliphilic Chromate- and Selenite-Reducing Gammaproteobacterium.</title>
        <authorList>
            <person name="Sharko F.S."/>
            <person name="Shapovalova A.A."/>
            <person name="Tsygankova S.V."/>
            <person name="Komova A.V."/>
            <person name="Boulygina E.S."/>
            <person name="Teslyuk A.B."/>
            <person name="Gotovtsev P.M."/>
            <person name="Namsaraev Z.B."/>
            <person name="Khijniak T.V."/>
            <person name="Nedoluzhko A.V."/>
            <person name="Vasilov R.G."/>
        </authorList>
    </citation>
    <scope>NUCLEOTIDE SEQUENCE [LARGE SCALE GENOMIC DNA]</scope>
    <source>
        <strain evidence="12 13">AGD 8-3</strain>
    </source>
</reference>
<keyword evidence="5 10" id="KW-0028">Amino-acid biosynthesis</keyword>
<keyword evidence="4 10" id="KW-0963">Cytoplasm</keyword>
<gene>
    <name evidence="10 12" type="primary">aroA</name>
    <name evidence="12" type="ORF">LOKO_01615</name>
</gene>
<dbReference type="AlphaFoldDB" id="A0A109ULK4"/>
<dbReference type="GO" id="GO:0005737">
    <property type="term" value="C:cytoplasm"/>
    <property type="evidence" value="ECO:0007669"/>
    <property type="project" value="UniProtKB-SubCell"/>
</dbReference>
<dbReference type="FunFam" id="1.10.3660.10:FF:000003">
    <property type="entry name" value="Prephenate dehydrogenase"/>
    <property type="match status" value="1"/>
</dbReference>
<dbReference type="Pfam" id="PF02153">
    <property type="entry name" value="PDH_N"/>
    <property type="match status" value="1"/>
</dbReference>
<dbReference type="SUPFAM" id="SSF55205">
    <property type="entry name" value="EPT/RTPC-like"/>
    <property type="match status" value="1"/>
</dbReference>
<protein>
    <recommendedName>
        <fullName evidence="10">3-phosphoshikimate 1-carboxyvinyltransferase</fullName>
        <ecNumber evidence="10">2.5.1.19</ecNumber>
    </recommendedName>
    <alternativeName>
        <fullName evidence="10">5-enolpyruvylshikimate-3-phosphate synthase</fullName>
        <shortName evidence="10">EPSP synthase</shortName>
        <shortName evidence="10">EPSPS</shortName>
    </alternativeName>
</protein>
<comment type="function">
    <text evidence="1 10">Catalyzes the transfer of the enolpyruvyl moiety of phosphoenolpyruvate (PEP) to the 5-hydroxyl of shikimate-3-phosphate (S3P) to produce enolpyruvyl shikimate-3-phosphate and inorganic phosphate.</text>
</comment>
<feature type="binding site" evidence="10">
    <location>
        <position position="460"/>
    </location>
    <ligand>
        <name>phosphoenolpyruvate</name>
        <dbReference type="ChEBI" id="CHEBI:58702"/>
    </ligand>
</feature>
<dbReference type="NCBIfam" id="TIGR01356">
    <property type="entry name" value="aroA"/>
    <property type="match status" value="1"/>
</dbReference>
<evidence type="ECO:0000259" key="11">
    <source>
        <dbReference type="PROSITE" id="PS51176"/>
    </source>
</evidence>
<evidence type="ECO:0000256" key="2">
    <source>
        <dbReference type="ARBA" id="ARBA00004811"/>
    </source>
</evidence>
<comment type="similarity">
    <text evidence="3 10">Belongs to the EPSP synthase family.</text>
</comment>
<dbReference type="PATRIC" id="fig|507626.3.peg.1608"/>
<dbReference type="Gene3D" id="1.10.3660.10">
    <property type="entry name" value="6-phosphogluconate dehydrogenase C-terminal like domain"/>
    <property type="match status" value="1"/>
</dbReference>
<organism evidence="12 13">
    <name type="scientific">Halomonas chromatireducens</name>
    <dbReference type="NCBI Taxonomy" id="507626"/>
    <lineage>
        <taxon>Bacteria</taxon>
        <taxon>Pseudomonadati</taxon>
        <taxon>Pseudomonadota</taxon>
        <taxon>Gammaproteobacteria</taxon>
        <taxon>Oceanospirillales</taxon>
        <taxon>Halomonadaceae</taxon>
        <taxon>Halomonas</taxon>
    </lineage>
</organism>
<dbReference type="GO" id="GO:0006571">
    <property type="term" value="P:tyrosine biosynthetic process"/>
    <property type="evidence" value="ECO:0007669"/>
    <property type="project" value="InterPro"/>
</dbReference>
<evidence type="ECO:0000256" key="5">
    <source>
        <dbReference type="ARBA" id="ARBA00022605"/>
    </source>
</evidence>
<dbReference type="CDD" id="cd01556">
    <property type="entry name" value="EPSP_synthase"/>
    <property type="match status" value="1"/>
</dbReference>
<dbReference type="InterPro" id="IPR036968">
    <property type="entry name" value="Enolpyruvate_Tfrase_sf"/>
</dbReference>
<dbReference type="InterPro" id="IPR046826">
    <property type="entry name" value="PDH_N"/>
</dbReference>
<dbReference type="GO" id="GO:0070403">
    <property type="term" value="F:NAD+ binding"/>
    <property type="evidence" value="ECO:0007669"/>
    <property type="project" value="InterPro"/>
</dbReference>
<dbReference type="GO" id="GO:0004665">
    <property type="term" value="F:prephenate dehydrogenase (NADP+) activity"/>
    <property type="evidence" value="ECO:0007669"/>
    <property type="project" value="InterPro"/>
</dbReference>
<dbReference type="PROSITE" id="PS00104">
    <property type="entry name" value="EPSP_SYNTHASE_1"/>
    <property type="match status" value="1"/>
</dbReference>
<dbReference type="GO" id="GO:0003866">
    <property type="term" value="F:3-phosphoshikimate 1-carboxyvinyltransferase activity"/>
    <property type="evidence" value="ECO:0007669"/>
    <property type="project" value="UniProtKB-UniRule"/>
</dbReference>
<comment type="subcellular location">
    <subcellularLocation>
        <location evidence="10">Cytoplasm</location>
    </subcellularLocation>
</comment>
<proteinExistence type="inferred from homology"/>
<feature type="binding site" evidence="10">
    <location>
        <position position="505"/>
    </location>
    <ligand>
        <name>3-phosphoshikimate</name>
        <dbReference type="ChEBI" id="CHEBI:145989"/>
    </ligand>
</feature>
<comment type="subunit">
    <text evidence="10">Monomer.</text>
</comment>
<keyword evidence="13" id="KW-1185">Reference proteome</keyword>
<feature type="binding site" evidence="10">
    <location>
        <position position="730"/>
    </location>
    <ligand>
        <name>phosphoenolpyruvate</name>
        <dbReference type="ChEBI" id="CHEBI:58702"/>
    </ligand>
</feature>
<feature type="binding site" evidence="10">
    <location>
        <position position="507"/>
    </location>
    <ligand>
        <name>phosphoenolpyruvate</name>
        <dbReference type="ChEBI" id="CHEBI:58702"/>
    </ligand>
</feature>
<evidence type="ECO:0000256" key="1">
    <source>
        <dbReference type="ARBA" id="ARBA00002174"/>
    </source>
</evidence>
<dbReference type="InterPro" id="IPR001986">
    <property type="entry name" value="Enolpyruvate_Tfrase_dom"/>
</dbReference>
<dbReference type="Proteomes" id="UP000063387">
    <property type="component" value="Chromosome"/>
</dbReference>
<dbReference type="STRING" id="507626.LOKO_01615"/>
<dbReference type="Pfam" id="PF20463">
    <property type="entry name" value="PDH_C"/>
    <property type="match status" value="1"/>
</dbReference>
<feature type="binding site" evidence="10">
    <location>
        <position position="360"/>
    </location>
    <ligand>
        <name>3-phosphoshikimate</name>
        <dbReference type="ChEBI" id="CHEBI:145989"/>
    </ligand>
</feature>
<dbReference type="SUPFAM" id="SSF51735">
    <property type="entry name" value="NAD(P)-binding Rossmann-fold domains"/>
    <property type="match status" value="1"/>
</dbReference>
<evidence type="ECO:0000256" key="4">
    <source>
        <dbReference type="ARBA" id="ARBA00022490"/>
    </source>
</evidence>
<comment type="caution">
    <text evidence="10">Lacks conserved residue(s) required for the propagation of feature annotation.</text>
</comment>
<dbReference type="InterPro" id="IPR013792">
    <property type="entry name" value="RNA3'P_cycl/enolpyr_Trfase_a/b"/>
</dbReference>
<dbReference type="EMBL" id="CP014226">
    <property type="protein sequence ID" value="AMD00683.1"/>
    <property type="molecule type" value="Genomic_DNA"/>
</dbReference>
<dbReference type="PANTHER" id="PTHR21090:SF5">
    <property type="entry name" value="PENTAFUNCTIONAL AROM POLYPEPTIDE"/>
    <property type="match status" value="1"/>
</dbReference>
<evidence type="ECO:0000256" key="10">
    <source>
        <dbReference type="HAMAP-Rule" id="MF_00210"/>
    </source>
</evidence>
<dbReference type="InterPro" id="IPR003099">
    <property type="entry name" value="Prephen_DH"/>
</dbReference>
<dbReference type="UniPathway" id="UPA00053">
    <property type="reaction ID" value="UER00089"/>
</dbReference>